<dbReference type="InterPro" id="IPR023214">
    <property type="entry name" value="HAD_sf"/>
</dbReference>
<dbReference type="InterPro" id="IPR018303">
    <property type="entry name" value="ATPase_P-typ_P_site"/>
</dbReference>
<dbReference type="PANTHER" id="PTHR48085">
    <property type="entry name" value="CADMIUM/ZINC-TRANSPORTING ATPASE HMA2-RELATED"/>
    <property type="match status" value="1"/>
</dbReference>
<dbReference type="SUPFAM" id="SSF81665">
    <property type="entry name" value="Calcium ATPase, transmembrane domain M"/>
    <property type="match status" value="1"/>
</dbReference>
<feature type="transmembrane region" description="Helical" evidence="10">
    <location>
        <begin position="678"/>
        <end position="698"/>
    </location>
</feature>
<dbReference type="SFLD" id="SFLDF00027">
    <property type="entry name" value="p-type_atpase"/>
    <property type="match status" value="1"/>
</dbReference>
<dbReference type="GO" id="GO:0016020">
    <property type="term" value="C:membrane"/>
    <property type="evidence" value="ECO:0007669"/>
    <property type="project" value="UniProtKB-SubCell"/>
</dbReference>
<feature type="transmembrane region" description="Helical" evidence="10">
    <location>
        <begin position="145"/>
        <end position="165"/>
    </location>
</feature>
<keyword evidence="8 10" id="KW-1133">Transmembrane helix</keyword>
<dbReference type="InterPro" id="IPR023298">
    <property type="entry name" value="ATPase_P-typ_TM_dom_sf"/>
</dbReference>
<dbReference type="SUPFAM" id="SSF55008">
    <property type="entry name" value="HMA, heavy metal-associated domain"/>
    <property type="match status" value="1"/>
</dbReference>
<dbReference type="Proteomes" id="UP001345219">
    <property type="component" value="Chromosome 8"/>
</dbReference>
<feature type="transmembrane region" description="Helical" evidence="10">
    <location>
        <begin position="371"/>
        <end position="395"/>
    </location>
</feature>
<dbReference type="Gene3D" id="3.40.1110.10">
    <property type="entry name" value="Calcium-transporting ATPase, cytoplasmic domain N"/>
    <property type="match status" value="1"/>
</dbReference>
<dbReference type="EMBL" id="JAXIOK010000014">
    <property type="protein sequence ID" value="KAK4754883.1"/>
    <property type="molecule type" value="Genomic_DNA"/>
</dbReference>
<dbReference type="GO" id="GO:0019829">
    <property type="term" value="F:ATPase-coupled monoatomic cation transmembrane transporter activity"/>
    <property type="evidence" value="ECO:0007669"/>
    <property type="project" value="InterPro"/>
</dbReference>
<evidence type="ECO:0000256" key="9">
    <source>
        <dbReference type="ARBA" id="ARBA00023136"/>
    </source>
</evidence>
<evidence type="ECO:0000256" key="8">
    <source>
        <dbReference type="ARBA" id="ARBA00022989"/>
    </source>
</evidence>
<evidence type="ECO:0000313" key="14">
    <source>
        <dbReference type="Proteomes" id="UP001345219"/>
    </source>
</evidence>
<name>A0AAN7K0H3_9MYRT</name>
<sequence>MMGLSKPLLQSWRARDRRDLLIDEEKGDKRKGPVEKLQKSYFDVPGICCSLEISLVENILKPINGVEDVSVIVVSKTVIVIHDDLLVSQAQIVDLLNKARLEARIKGSGEGLIPQKKWPSPYAFASGVLLLLSLSKYVYDPLKWLALGAIAVGIFPIILKGIAAIRGLRIDINILVLSAVIGTVALKEYGEAGTIVFLFTIAQWLESRASHKATSAMFCLMGMAPQKATIAETGEVVDVHEVQLGSVLAVKAGEVVPMDGIVVDGISEVDEKTLTGESFPVCKQVDSSVWAGTINLNGYISVRTTALAEDCVVAQMAKLVEEAQSKKSGTQRFIDDFAKFYTPVVLFISVGFAVVPMALRVPDRDHWLRLALVVLVSACPCALILSTPVATFCALTKAAEHGLLVKGGGYLEILGKMNTVALDKTGTITRGEFSVAEFQSFLAEISLETLLYWVSSIECKSSHPIAAPLIQYARSFGVEPRPNEVEDFQNFPGEGIYGKIDGRDIFIGNKRIAIKARSENVPLLPAGANGGKTVVCVFVGETLAGMFSLSDECRDGAAKAIGQLKSLNIKTAMLTGDTLEAAIYADNHIRNALDLVYAELLPEEKLIIIEELKKEGLTAMVGDGINDAPSLAASDIGISMGISGSALAIETGHIILMSNDIGKIPRAITLARRGQRKVIENVVISVLVKGAILALAFVGYPLVWAAVLADTGTCLLVILNSMLLLRDNHGDGDGDGPGQGQERCRRSPLPIAQNPTAEKVSLDQSQKPPTSLAIGDSNLTPQAQVLGSYTWRACCKSKECSVEQKGFQEKITSASSCCTSERREMEVVSCKSRNCCSEKRCIEKQDSYEYVVSSGEPICISGSSMNEVTHGRNNQNIHVTGDATCISSGSENTKPVIPGCCYQGRCSKTKDSLDASAYNMEQCEAVMIDPNINSSGMALRFCSGNKSAKSAEAGCCSRGRCSTSYDSAVTATWHLGEGKLVEAESVVRLAEPIQNGKEIKSCTTGES</sequence>
<evidence type="ECO:0000256" key="4">
    <source>
        <dbReference type="ARBA" id="ARBA00022723"/>
    </source>
</evidence>
<protein>
    <recommendedName>
        <fullName evidence="12">HMA domain-containing protein</fullName>
    </recommendedName>
</protein>
<dbReference type="InterPro" id="IPR001757">
    <property type="entry name" value="P_typ_ATPase"/>
</dbReference>
<feature type="region of interest" description="Disordered" evidence="11">
    <location>
        <begin position="755"/>
        <end position="774"/>
    </location>
</feature>
<dbReference type="InterPro" id="IPR008250">
    <property type="entry name" value="ATPase_P-typ_transduc_dom_A_sf"/>
</dbReference>
<dbReference type="InterPro" id="IPR059000">
    <property type="entry name" value="ATPase_P-type_domA"/>
</dbReference>
<dbReference type="FunFam" id="3.30.70.100:FF:000022">
    <property type="entry name" value="Putative cadmium/zinc-transporting ATPase 3"/>
    <property type="match status" value="1"/>
</dbReference>
<keyword evidence="14" id="KW-1185">Reference proteome</keyword>
<dbReference type="Pfam" id="PF00122">
    <property type="entry name" value="E1-E2_ATPase"/>
    <property type="match status" value="1"/>
</dbReference>
<dbReference type="SUPFAM" id="SSF56784">
    <property type="entry name" value="HAD-like"/>
    <property type="match status" value="1"/>
</dbReference>
<dbReference type="InterPro" id="IPR023299">
    <property type="entry name" value="ATPase_P-typ_cyto_dom_N"/>
</dbReference>
<dbReference type="Gene3D" id="3.40.50.1000">
    <property type="entry name" value="HAD superfamily/HAD-like"/>
    <property type="match status" value="1"/>
</dbReference>
<dbReference type="SFLD" id="SFLDG00002">
    <property type="entry name" value="C1.7:_P-type_atpase_like"/>
    <property type="match status" value="1"/>
</dbReference>
<dbReference type="Pfam" id="PF00702">
    <property type="entry name" value="Hydrolase"/>
    <property type="match status" value="1"/>
</dbReference>
<feature type="domain" description="HMA" evidence="12">
    <location>
        <begin position="38"/>
        <end position="104"/>
    </location>
</feature>
<accession>A0AAN7K0H3</accession>
<dbReference type="PROSITE" id="PS50846">
    <property type="entry name" value="HMA_2"/>
    <property type="match status" value="1"/>
</dbReference>
<evidence type="ECO:0000256" key="1">
    <source>
        <dbReference type="ARBA" id="ARBA00004141"/>
    </source>
</evidence>
<dbReference type="NCBIfam" id="TIGR01494">
    <property type="entry name" value="ATPase_P-type"/>
    <property type="match status" value="2"/>
</dbReference>
<dbReference type="CDD" id="cd02079">
    <property type="entry name" value="P-type_ATPase_HM"/>
    <property type="match status" value="1"/>
</dbReference>
<evidence type="ECO:0000259" key="12">
    <source>
        <dbReference type="PROSITE" id="PS50846"/>
    </source>
</evidence>
<dbReference type="InterPro" id="IPR051014">
    <property type="entry name" value="Cation_Transport_ATPase_IB"/>
</dbReference>
<dbReference type="InterPro" id="IPR006121">
    <property type="entry name" value="HMA_dom"/>
</dbReference>
<evidence type="ECO:0000256" key="3">
    <source>
        <dbReference type="ARBA" id="ARBA00022692"/>
    </source>
</evidence>
<dbReference type="PROSITE" id="PS00154">
    <property type="entry name" value="ATPASE_E1_E2"/>
    <property type="match status" value="1"/>
</dbReference>
<evidence type="ECO:0000256" key="6">
    <source>
        <dbReference type="ARBA" id="ARBA00022840"/>
    </source>
</evidence>
<evidence type="ECO:0000256" key="5">
    <source>
        <dbReference type="ARBA" id="ARBA00022741"/>
    </source>
</evidence>
<dbReference type="PANTHER" id="PTHR48085:SF5">
    <property type="entry name" value="CADMIUM_ZINC-TRANSPORTING ATPASE HMA4-RELATED"/>
    <property type="match status" value="1"/>
</dbReference>
<dbReference type="GO" id="GO:0016887">
    <property type="term" value="F:ATP hydrolysis activity"/>
    <property type="evidence" value="ECO:0007669"/>
    <property type="project" value="InterPro"/>
</dbReference>
<keyword evidence="6 10" id="KW-0067">ATP-binding</keyword>
<dbReference type="Gene3D" id="3.30.70.100">
    <property type="match status" value="1"/>
</dbReference>
<dbReference type="InterPro" id="IPR036163">
    <property type="entry name" value="HMA_dom_sf"/>
</dbReference>
<proteinExistence type="inferred from homology"/>
<dbReference type="GO" id="GO:0005524">
    <property type="term" value="F:ATP binding"/>
    <property type="evidence" value="ECO:0007669"/>
    <property type="project" value="UniProtKB-UniRule"/>
</dbReference>
<feature type="transmembrane region" description="Helical" evidence="10">
    <location>
        <begin position="340"/>
        <end position="359"/>
    </location>
</feature>
<organism evidence="13 14">
    <name type="scientific">Trapa incisa</name>
    <dbReference type="NCBI Taxonomy" id="236973"/>
    <lineage>
        <taxon>Eukaryota</taxon>
        <taxon>Viridiplantae</taxon>
        <taxon>Streptophyta</taxon>
        <taxon>Embryophyta</taxon>
        <taxon>Tracheophyta</taxon>
        <taxon>Spermatophyta</taxon>
        <taxon>Magnoliopsida</taxon>
        <taxon>eudicotyledons</taxon>
        <taxon>Gunneridae</taxon>
        <taxon>Pentapetalae</taxon>
        <taxon>rosids</taxon>
        <taxon>malvids</taxon>
        <taxon>Myrtales</taxon>
        <taxon>Lythraceae</taxon>
        <taxon>Trapa</taxon>
    </lineage>
</organism>
<gene>
    <name evidence="13" type="ORF">SAY87_008640</name>
</gene>
<dbReference type="Gene3D" id="2.70.150.10">
    <property type="entry name" value="Calcium-transporting ATPase, cytoplasmic transduction domain A"/>
    <property type="match status" value="1"/>
</dbReference>
<evidence type="ECO:0000256" key="2">
    <source>
        <dbReference type="ARBA" id="ARBA00006024"/>
    </source>
</evidence>
<dbReference type="InterPro" id="IPR036412">
    <property type="entry name" value="HAD-like_sf"/>
</dbReference>
<comment type="caution">
    <text evidence="13">The sequence shown here is derived from an EMBL/GenBank/DDBJ whole genome shotgun (WGS) entry which is preliminary data.</text>
</comment>
<evidence type="ECO:0000256" key="11">
    <source>
        <dbReference type="SAM" id="MobiDB-lite"/>
    </source>
</evidence>
<dbReference type="AlphaFoldDB" id="A0AAN7K0H3"/>
<keyword evidence="9 10" id="KW-0472">Membrane</keyword>
<keyword evidence="5 10" id="KW-0547">Nucleotide-binding</keyword>
<evidence type="ECO:0000313" key="13">
    <source>
        <dbReference type="EMBL" id="KAK4754883.1"/>
    </source>
</evidence>
<keyword evidence="3 10" id="KW-0812">Transmembrane</keyword>
<evidence type="ECO:0000256" key="7">
    <source>
        <dbReference type="ARBA" id="ARBA00022967"/>
    </source>
</evidence>
<dbReference type="SFLD" id="SFLDS00003">
    <property type="entry name" value="Haloacid_Dehalogenase"/>
    <property type="match status" value="1"/>
</dbReference>
<keyword evidence="4 10" id="KW-0479">Metal-binding</keyword>
<dbReference type="GO" id="GO:0046872">
    <property type="term" value="F:metal ion binding"/>
    <property type="evidence" value="ECO:0007669"/>
    <property type="project" value="UniProtKB-KW"/>
</dbReference>
<dbReference type="InterPro" id="IPR027256">
    <property type="entry name" value="P-typ_ATPase_IB"/>
</dbReference>
<dbReference type="NCBIfam" id="TIGR01525">
    <property type="entry name" value="ATPase-IB_hvy"/>
    <property type="match status" value="1"/>
</dbReference>
<evidence type="ECO:0000256" key="10">
    <source>
        <dbReference type="RuleBase" id="RU362081"/>
    </source>
</evidence>
<dbReference type="InterPro" id="IPR044492">
    <property type="entry name" value="P_typ_ATPase_HD_dom"/>
</dbReference>
<dbReference type="SUPFAM" id="SSF81653">
    <property type="entry name" value="Calcium ATPase, transduction domain A"/>
    <property type="match status" value="1"/>
</dbReference>
<dbReference type="PRINTS" id="PR00119">
    <property type="entry name" value="CATATPASE"/>
</dbReference>
<comment type="similarity">
    <text evidence="2 10">Belongs to the cation transport ATPase (P-type) (TC 3.A.3) family. Type IB subfamily.</text>
</comment>
<dbReference type="FunFam" id="2.70.150.10:FF:000002">
    <property type="entry name" value="Copper-transporting ATPase 1, putative"/>
    <property type="match status" value="1"/>
</dbReference>
<comment type="subcellular location">
    <subcellularLocation>
        <location evidence="1">Membrane</location>
        <topology evidence="1">Multi-pass membrane protein</topology>
    </subcellularLocation>
</comment>
<reference evidence="13 14" key="1">
    <citation type="journal article" date="2023" name="Hortic Res">
        <title>Pangenome of water caltrop reveals structural variations and asymmetric subgenome divergence after allopolyploidization.</title>
        <authorList>
            <person name="Zhang X."/>
            <person name="Chen Y."/>
            <person name="Wang L."/>
            <person name="Yuan Y."/>
            <person name="Fang M."/>
            <person name="Shi L."/>
            <person name="Lu R."/>
            <person name="Comes H.P."/>
            <person name="Ma Y."/>
            <person name="Chen Y."/>
            <person name="Huang G."/>
            <person name="Zhou Y."/>
            <person name="Zheng Z."/>
            <person name="Qiu Y."/>
        </authorList>
    </citation>
    <scope>NUCLEOTIDE SEQUENCE [LARGE SCALE GENOMIC DNA]</scope>
    <source>
        <tissue evidence="13">Roots</tissue>
    </source>
</reference>
<keyword evidence="7" id="KW-1278">Translocase</keyword>
<dbReference type="FunFam" id="3.40.1110.10:FF:000043">
    <property type="entry name" value="Putative cadmium/zinc-transporting ATPase 3"/>
    <property type="match status" value="1"/>
</dbReference>